<sequence length="120" mass="13148">MSLPKTMMASATLTWVCLCATVAAGSRSKDMLPALLGDLQVPPHPVLNIHIEESADDHLDSLRFGKEKRSLRRSLADLWAFEKDDVKALQEVATGENEALNQLTQIAAMNEAALGSRRTF</sequence>
<accession>A0A086JGB3</accession>
<proteinExistence type="predicted"/>
<name>A0A086JGB3_TOXGO</name>
<feature type="chain" id="PRO_5001808199" description="Transmembrane protein" evidence="1">
    <location>
        <begin position="26"/>
        <end position="120"/>
    </location>
</feature>
<evidence type="ECO:0008006" key="4">
    <source>
        <dbReference type="Google" id="ProtNLM"/>
    </source>
</evidence>
<comment type="caution">
    <text evidence="2">The sequence shown here is derived from an EMBL/GenBank/DDBJ whole genome shotgun (WGS) entry which is preliminary data.</text>
</comment>
<evidence type="ECO:0000313" key="2">
    <source>
        <dbReference type="EMBL" id="KFG31181.1"/>
    </source>
</evidence>
<gene>
    <name evidence="2" type="ORF">TGDOM2_256035</name>
</gene>
<dbReference type="OrthoDB" id="10284208at2759"/>
<dbReference type="EMBL" id="AHZU02001553">
    <property type="protein sequence ID" value="KFG31181.1"/>
    <property type="molecule type" value="Genomic_DNA"/>
</dbReference>
<dbReference type="Proteomes" id="UP000028837">
    <property type="component" value="Unassembled WGS sequence"/>
</dbReference>
<keyword evidence="1" id="KW-0732">Signal</keyword>
<dbReference type="VEuPathDB" id="ToxoDB:TGDOM2_256035"/>
<reference evidence="2 3" key="1">
    <citation type="submission" date="2014-02" db="EMBL/GenBank/DDBJ databases">
        <authorList>
            <person name="Sibley D."/>
            <person name="Venepally P."/>
            <person name="Karamycheva S."/>
            <person name="Hadjithomas M."/>
            <person name="Khan A."/>
            <person name="Brunk B."/>
            <person name="Roos D."/>
            <person name="Caler E."/>
            <person name="Lorenzi H."/>
        </authorList>
    </citation>
    <scope>NUCLEOTIDE SEQUENCE [LARGE SCALE GENOMIC DNA]</scope>
    <source>
        <strain evidence="2 3">GAB2-2007-GAL-DOM2</strain>
    </source>
</reference>
<evidence type="ECO:0000256" key="1">
    <source>
        <dbReference type="SAM" id="SignalP"/>
    </source>
</evidence>
<feature type="signal peptide" evidence="1">
    <location>
        <begin position="1"/>
        <end position="25"/>
    </location>
</feature>
<dbReference type="AlphaFoldDB" id="A0A086JGB3"/>
<evidence type="ECO:0000313" key="3">
    <source>
        <dbReference type="Proteomes" id="UP000028837"/>
    </source>
</evidence>
<protein>
    <recommendedName>
        <fullName evidence="4">Transmembrane protein</fullName>
    </recommendedName>
</protein>
<organism evidence="2 3">
    <name type="scientific">Toxoplasma gondii GAB2-2007-GAL-DOM2</name>
    <dbReference type="NCBI Taxonomy" id="1130820"/>
    <lineage>
        <taxon>Eukaryota</taxon>
        <taxon>Sar</taxon>
        <taxon>Alveolata</taxon>
        <taxon>Apicomplexa</taxon>
        <taxon>Conoidasida</taxon>
        <taxon>Coccidia</taxon>
        <taxon>Eucoccidiorida</taxon>
        <taxon>Eimeriorina</taxon>
        <taxon>Sarcocystidae</taxon>
        <taxon>Toxoplasma</taxon>
    </lineage>
</organism>